<name>A0A1B8QC69_9GAMM</name>
<dbReference type="Proteomes" id="UP000092508">
    <property type="component" value="Unassembled WGS sequence"/>
</dbReference>
<dbReference type="EMBL" id="LZMZ01000017">
    <property type="protein sequence ID" value="OBX78378.1"/>
    <property type="molecule type" value="Genomic_DNA"/>
</dbReference>
<dbReference type="AlphaFoldDB" id="A0A1B8QC69"/>
<evidence type="ECO:0000313" key="2">
    <source>
        <dbReference type="Proteomes" id="UP000092508"/>
    </source>
</evidence>
<dbReference type="OrthoDB" id="9917886at2"/>
<dbReference type="RefSeq" id="WP_067236469.1">
    <property type="nucleotide sequence ID" value="NZ_CP171125.1"/>
</dbReference>
<gene>
    <name evidence="1" type="ORF">A9308_06210</name>
</gene>
<sequence>MADLAFTPAQTQFIKLQQTIDRERIARLVEAQQQGKLSDADRAYYGQLIDDFIALVQLPDSARFAMQLLPAFKITVPALLDGMAFCALRDKSPEACVFAAFMLDQSLLQRDLSPLFHVVLEYGTPPLWVELVKKVNHAPAEAIVQKVYASDAAVQAYWEQAILDLPDADDLNASDLNADKVYNAH</sequence>
<protein>
    <submittedName>
        <fullName evidence="1">Uncharacterized protein</fullName>
    </submittedName>
</protein>
<organism evidence="1 2">
    <name type="scientific">Faucicola atlantae</name>
    <dbReference type="NCBI Taxonomy" id="34059"/>
    <lineage>
        <taxon>Bacteria</taxon>
        <taxon>Pseudomonadati</taxon>
        <taxon>Pseudomonadota</taxon>
        <taxon>Gammaproteobacteria</taxon>
        <taxon>Moraxellales</taxon>
        <taxon>Moraxellaceae</taxon>
        <taxon>Faucicola</taxon>
    </lineage>
</organism>
<comment type="caution">
    <text evidence="1">The sequence shown here is derived from an EMBL/GenBank/DDBJ whole genome shotgun (WGS) entry which is preliminary data.</text>
</comment>
<accession>A0A1B8QC69</accession>
<proteinExistence type="predicted"/>
<evidence type="ECO:0000313" key="1">
    <source>
        <dbReference type="EMBL" id="OBX78378.1"/>
    </source>
</evidence>
<reference evidence="1 2" key="1">
    <citation type="submission" date="2016-06" db="EMBL/GenBank/DDBJ databases">
        <title>Draft genome of Moraxella atlantae CCUG 66109.</title>
        <authorList>
            <person name="Salva-Serra F."/>
            <person name="Engstrom-Jakobsson H."/>
            <person name="Thorell K."/>
            <person name="Gonzales-Siles L."/>
            <person name="Karlsson R."/>
            <person name="Boulund F."/>
            <person name="Engstrand L."/>
            <person name="Kristiansson E."/>
            <person name="Moore E."/>
        </authorList>
    </citation>
    <scope>NUCLEOTIDE SEQUENCE [LARGE SCALE GENOMIC DNA]</scope>
    <source>
        <strain evidence="1 2">CCUG 66109</strain>
    </source>
</reference>